<comment type="similarity">
    <text evidence="1">Belongs to the GEM family.</text>
</comment>
<dbReference type="Gene3D" id="2.30.29.30">
    <property type="entry name" value="Pleckstrin-homology domain (PH domain)/Phosphotyrosine-binding domain (PTB)"/>
    <property type="match status" value="1"/>
</dbReference>
<dbReference type="AlphaFoldDB" id="A0AAQ3K6Q8"/>
<evidence type="ECO:0000313" key="4">
    <source>
        <dbReference type="Proteomes" id="UP001327560"/>
    </source>
</evidence>
<dbReference type="InterPro" id="IPR037848">
    <property type="entry name" value="GEM-like"/>
</dbReference>
<dbReference type="EMBL" id="CP136892">
    <property type="protein sequence ID" value="WOL02769.1"/>
    <property type="molecule type" value="Genomic_DNA"/>
</dbReference>
<protein>
    <recommendedName>
        <fullName evidence="2">GRAM domain-containing protein</fullName>
    </recommendedName>
</protein>
<feature type="domain" description="GRAM" evidence="2">
    <location>
        <begin position="70"/>
        <end position="130"/>
    </location>
</feature>
<keyword evidence="4" id="KW-1185">Reference proteome</keyword>
<evidence type="ECO:0000259" key="2">
    <source>
        <dbReference type="Pfam" id="PF02893"/>
    </source>
</evidence>
<dbReference type="Pfam" id="PF02893">
    <property type="entry name" value="GRAM"/>
    <property type="match status" value="1"/>
</dbReference>
<reference evidence="3 4" key="1">
    <citation type="submission" date="2023-10" db="EMBL/GenBank/DDBJ databases">
        <title>Chromosome-scale genome assembly provides insights into flower coloration mechanisms of Canna indica.</title>
        <authorList>
            <person name="Li C."/>
        </authorList>
    </citation>
    <scope>NUCLEOTIDE SEQUENCE [LARGE SCALE GENOMIC DNA]</scope>
    <source>
        <tissue evidence="3">Flower</tissue>
    </source>
</reference>
<dbReference type="PANTHER" id="PTHR31969">
    <property type="entry name" value="GEM-LIKE PROTEIN 2"/>
    <property type="match status" value="1"/>
</dbReference>
<evidence type="ECO:0000313" key="3">
    <source>
        <dbReference type="EMBL" id="WOL02769.1"/>
    </source>
</evidence>
<sequence>MGMVRDVLGNFGKRVNEAAKKTEDFAENFWQHYGLVDEDISKTLLIRMVKILSCIDEQKQEFVKLVEHLLSTVVIPLNQLRSVNPSASKAKPGEKYIQVVSIDSHEFWFMGFVNYDSAVKNLQEAVQPAHIQAQ</sequence>
<evidence type="ECO:0000256" key="1">
    <source>
        <dbReference type="ARBA" id="ARBA00009414"/>
    </source>
</evidence>
<accession>A0AAQ3K6Q8</accession>
<dbReference type="InterPro" id="IPR011993">
    <property type="entry name" value="PH-like_dom_sf"/>
</dbReference>
<dbReference type="Proteomes" id="UP001327560">
    <property type="component" value="Chromosome 3"/>
</dbReference>
<proteinExistence type="inferred from homology"/>
<dbReference type="InterPro" id="IPR004182">
    <property type="entry name" value="GRAM"/>
</dbReference>
<organism evidence="3 4">
    <name type="scientific">Canna indica</name>
    <name type="common">Indian-shot</name>
    <dbReference type="NCBI Taxonomy" id="4628"/>
    <lineage>
        <taxon>Eukaryota</taxon>
        <taxon>Viridiplantae</taxon>
        <taxon>Streptophyta</taxon>
        <taxon>Embryophyta</taxon>
        <taxon>Tracheophyta</taxon>
        <taxon>Spermatophyta</taxon>
        <taxon>Magnoliopsida</taxon>
        <taxon>Liliopsida</taxon>
        <taxon>Zingiberales</taxon>
        <taxon>Cannaceae</taxon>
        <taxon>Canna</taxon>
    </lineage>
</organism>
<gene>
    <name evidence="3" type="ORF">Cni_G11488</name>
</gene>
<name>A0AAQ3K6Q8_9LILI</name>